<dbReference type="InterPro" id="IPR052169">
    <property type="entry name" value="CW_Biosynth-Accessory"/>
</dbReference>
<evidence type="ECO:0000313" key="4">
    <source>
        <dbReference type="Proteomes" id="UP000229459"/>
    </source>
</evidence>
<accession>A0A2H0B547</accession>
<dbReference type="PROSITE" id="PS00141">
    <property type="entry name" value="ASP_PROTEASE"/>
    <property type="match status" value="1"/>
</dbReference>
<dbReference type="Proteomes" id="UP000229459">
    <property type="component" value="Unassembled WGS sequence"/>
</dbReference>
<sequence length="366" mass="41498">MKKILLILSLFLVLILNVIYLVLKTPKNIIPNDNSASITNNTNDYEIKIEAVDSIDQIFSDHNWVATLSAQNKVTLIATGDVGMGRSVNTRTVKYQDWKWPWLKTADYLKSADITLINLEAPLIKNCPVTDEGMIFCADASHIEGLKFAGVDIASTANNHYANYKIDGVNESNNLLILNDIISIQNAKIKPINKNGLSFVFLNYNEIGHEEDGVDWADDKTIKSQVSSADKIADIVIVSFHWGNEYTTEITDRQKGLAHLAIDSGADLIIGNHAHWIQPLEIYKDKLIMYAHGNFIFDQMWSQETREGVVGKYTFYNKKLVDVEYSPIQIDDYGQPHFVEGEQKERMLKNLHKISHDYQTQENLVH</sequence>
<comment type="similarity">
    <text evidence="1">Belongs to the CapA family.</text>
</comment>
<dbReference type="GO" id="GO:0006508">
    <property type="term" value="P:proteolysis"/>
    <property type="evidence" value="ECO:0007669"/>
    <property type="project" value="InterPro"/>
</dbReference>
<gene>
    <name evidence="3" type="ORF">COX08_04470</name>
</gene>
<proteinExistence type="inferred from homology"/>
<dbReference type="InterPro" id="IPR019079">
    <property type="entry name" value="Capsule_synth_CapA"/>
</dbReference>
<dbReference type="PANTHER" id="PTHR33393:SF12">
    <property type="entry name" value="CAPSULE BIOSYNTHESIS PROTEIN CAPA"/>
    <property type="match status" value="1"/>
</dbReference>
<dbReference type="SMART" id="SM00854">
    <property type="entry name" value="PGA_cap"/>
    <property type="match status" value="1"/>
</dbReference>
<dbReference type="CDD" id="cd07381">
    <property type="entry name" value="MPP_CapA"/>
    <property type="match status" value="1"/>
</dbReference>
<dbReference type="InterPro" id="IPR001969">
    <property type="entry name" value="Aspartic_peptidase_AS"/>
</dbReference>
<reference evidence="3 4" key="1">
    <citation type="submission" date="2017-09" db="EMBL/GenBank/DDBJ databases">
        <title>Depth-based differentiation of microbial function through sediment-hosted aquifers and enrichment of novel symbionts in the deep terrestrial subsurface.</title>
        <authorList>
            <person name="Probst A.J."/>
            <person name="Ladd B."/>
            <person name="Jarett J.K."/>
            <person name="Geller-Mcgrath D.E."/>
            <person name="Sieber C.M."/>
            <person name="Emerson J.B."/>
            <person name="Anantharaman K."/>
            <person name="Thomas B.C."/>
            <person name="Malmstrom R."/>
            <person name="Stieglmeier M."/>
            <person name="Klingl A."/>
            <person name="Woyke T."/>
            <person name="Ryan C.M."/>
            <person name="Banfield J.F."/>
        </authorList>
    </citation>
    <scope>NUCLEOTIDE SEQUENCE [LARGE SCALE GENOMIC DNA]</scope>
    <source>
        <strain evidence="3">CG23_combo_of_CG06-09_8_20_14_all_34_8</strain>
    </source>
</reference>
<dbReference type="AlphaFoldDB" id="A0A2H0B547"/>
<dbReference type="InterPro" id="IPR029052">
    <property type="entry name" value="Metallo-depent_PP-like"/>
</dbReference>
<name>A0A2H0B547_9BACT</name>
<protein>
    <recommendedName>
        <fullName evidence="2">Capsule synthesis protein CapA domain-containing protein</fullName>
    </recommendedName>
</protein>
<organism evidence="3 4">
    <name type="scientific">Candidatus Beckwithbacteria bacterium CG23_combo_of_CG06-09_8_20_14_all_34_8</name>
    <dbReference type="NCBI Taxonomy" id="1974497"/>
    <lineage>
        <taxon>Bacteria</taxon>
        <taxon>Candidatus Beckwithiibacteriota</taxon>
    </lineage>
</organism>
<feature type="domain" description="Capsule synthesis protein CapA" evidence="2">
    <location>
        <begin position="75"/>
        <end position="299"/>
    </location>
</feature>
<comment type="caution">
    <text evidence="3">The sequence shown here is derived from an EMBL/GenBank/DDBJ whole genome shotgun (WGS) entry which is preliminary data.</text>
</comment>
<evidence type="ECO:0000256" key="1">
    <source>
        <dbReference type="ARBA" id="ARBA00005662"/>
    </source>
</evidence>
<dbReference type="Gene3D" id="3.60.21.10">
    <property type="match status" value="1"/>
</dbReference>
<dbReference type="EMBL" id="PCSR01000105">
    <property type="protein sequence ID" value="PIP52803.1"/>
    <property type="molecule type" value="Genomic_DNA"/>
</dbReference>
<dbReference type="Pfam" id="PF09587">
    <property type="entry name" value="PGA_cap"/>
    <property type="match status" value="1"/>
</dbReference>
<dbReference type="GO" id="GO:0004190">
    <property type="term" value="F:aspartic-type endopeptidase activity"/>
    <property type="evidence" value="ECO:0007669"/>
    <property type="project" value="InterPro"/>
</dbReference>
<dbReference type="PANTHER" id="PTHR33393">
    <property type="entry name" value="POLYGLUTAMINE SYNTHESIS ACCESSORY PROTEIN RV0574C-RELATED"/>
    <property type="match status" value="1"/>
</dbReference>
<evidence type="ECO:0000259" key="2">
    <source>
        <dbReference type="SMART" id="SM00854"/>
    </source>
</evidence>
<dbReference type="SUPFAM" id="SSF56300">
    <property type="entry name" value="Metallo-dependent phosphatases"/>
    <property type="match status" value="1"/>
</dbReference>
<evidence type="ECO:0000313" key="3">
    <source>
        <dbReference type="EMBL" id="PIP52803.1"/>
    </source>
</evidence>